<feature type="coiled-coil region" evidence="1">
    <location>
        <begin position="505"/>
        <end position="532"/>
    </location>
</feature>
<dbReference type="Proteomes" id="UP001597460">
    <property type="component" value="Unassembled WGS sequence"/>
</dbReference>
<dbReference type="InterPro" id="IPR006680">
    <property type="entry name" value="Amidohydro-rel"/>
</dbReference>
<accession>A0ABW5JKJ9</accession>
<dbReference type="Gene3D" id="1.20.58.520">
    <property type="entry name" value="Amidohydrolase"/>
    <property type="match status" value="1"/>
</dbReference>
<dbReference type="InterPro" id="IPR011059">
    <property type="entry name" value="Metal-dep_hydrolase_composite"/>
</dbReference>
<evidence type="ECO:0000256" key="2">
    <source>
        <dbReference type="SAM" id="SignalP"/>
    </source>
</evidence>
<evidence type="ECO:0000259" key="3">
    <source>
        <dbReference type="Pfam" id="PF01979"/>
    </source>
</evidence>
<evidence type="ECO:0000256" key="1">
    <source>
        <dbReference type="SAM" id="Coils"/>
    </source>
</evidence>
<dbReference type="InterPro" id="IPR032466">
    <property type="entry name" value="Metal_Hydrolase"/>
</dbReference>
<dbReference type="Gene3D" id="3.30.110.90">
    <property type="entry name" value="Amidohydrolase"/>
    <property type="match status" value="1"/>
</dbReference>
<feature type="signal peptide" evidence="2">
    <location>
        <begin position="1"/>
        <end position="27"/>
    </location>
</feature>
<feature type="chain" id="PRO_5046204872" evidence="2">
    <location>
        <begin position="28"/>
        <end position="532"/>
    </location>
</feature>
<dbReference type="PANTHER" id="PTHR43135:SF3">
    <property type="entry name" value="ALPHA-D-RIBOSE 1-METHYLPHOSPHONATE 5-TRIPHOSPHATE DIPHOSPHATASE"/>
    <property type="match status" value="1"/>
</dbReference>
<dbReference type="RefSeq" id="WP_390301200.1">
    <property type="nucleotide sequence ID" value="NZ_JBHULI010000024.1"/>
</dbReference>
<dbReference type="SUPFAM" id="SSF51556">
    <property type="entry name" value="Metallo-dependent hydrolases"/>
    <property type="match status" value="1"/>
</dbReference>
<dbReference type="SUPFAM" id="SSF51338">
    <property type="entry name" value="Composite domain of metallo-dependent hydrolases"/>
    <property type="match status" value="1"/>
</dbReference>
<dbReference type="Gene3D" id="2.30.40.10">
    <property type="entry name" value="Urease, subunit C, domain 1"/>
    <property type="match status" value="2"/>
</dbReference>
<name>A0ABW5JKJ9_9BACT</name>
<reference evidence="5" key="1">
    <citation type="journal article" date="2019" name="Int. J. Syst. Evol. Microbiol.">
        <title>The Global Catalogue of Microorganisms (GCM) 10K type strain sequencing project: providing services to taxonomists for standard genome sequencing and annotation.</title>
        <authorList>
            <consortium name="The Broad Institute Genomics Platform"/>
            <consortium name="The Broad Institute Genome Sequencing Center for Infectious Disease"/>
            <person name="Wu L."/>
            <person name="Ma J."/>
        </authorList>
    </citation>
    <scope>NUCLEOTIDE SEQUENCE [LARGE SCALE GENOMIC DNA]</scope>
    <source>
        <strain evidence="5">KCTC 52042</strain>
    </source>
</reference>
<dbReference type="Gene3D" id="3.40.50.10910">
    <property type="entry name" value="Amidohydrolase"/>
    <property type="match status" value="1"/>
</dbReference>
<keyword evidence="2" id="KW-0732">Signal</keyword>
<comment type="caution">
    <text evidence="4">The sequence shown here is derived from an EMBL/GenBank/DDBJ whole genome shotgun (WGS) entry which is preliminary data.</text>
</comment>
<protein>
    <submittedName>
        <fullName evidence="4">Amidohydrolase family protein</fullName>
    </submittedName>
</protein>
<evidence type="ECO:0000313" key="5">
    <source>
        <dbReference type="Proteomes" id="UP001597460"/>
    </source>
</evidence>
<keyword evidence="1" id="KW-0175">Coiled coil</keyword>
<dbReference type="InterPro" id="IPR051781">
    <property type="entry name" value="Metallo-dep_Hydrolase"/>
</dbReference>
<proteinExistence type="predicted"/>
<dbReference type="Pfam" id="PF01979">
    <property type="entry name" value="Amidohydro_1"/>
    <property type="match status" value="1"/>
</dbReference>
<keyword evidence="5" id="KW-1185">Reference proteome</keyword>
<dbReference type="PANTHER" id="PTHR43135">
    <property type="entry name" value="ALPHA-D-RIBOSE 1-METHYLPHOSPHONATE 5-TRIPHOSPHATE DIPHOSPHATASE"/>
    <property type="match status" value="1"/>
</dbReference>
<evidence type="ECO:0000313" key="4">
    <source>
        <dbReference type="EMBL" id="MFD2532567.1"/>
    </source>
</evidence>
<dbReference type="EMBL" id="JBHULI010000024">
    <property type="protein sequence ID" value="MFD2532567.1"/>
    <property type="molecule type" value="Genomic_DNA"/>
</dbReference>
<sequence>MFNLKCRTMLLGLGVFMLSIVTTTVLAQPSNPAPDRTEGEGPYDRLIIRGANMIDGTGAPMAGPVDIVIEGNEIVSVHRVGYPGVPIDEDRRPGDATKEIDASGMYVMPGFIDMHVHTGGKPKVPNAEYTYKLWMGHGITTVRGVPFDNLESSLSEKERSARNEIVAPRMFSYHRVGSGWDEPVTTPEQAREWVRWAKDEGIDGLKLGAHDPDIMEALIDEATKQNLNTTAHLDQMGVVRMNLKEAAELGLGAQTHYYGLFESMYDGYDLQPYPNDYNYQNEQDRFGQVARQWNKIVEPGGEEWNDLIQLFLDNDLTLDPTMTIYEASRDVMRARNADWHEDYTLPTLWEFYMPSRKAHGSYWFDWTTQDEVEWKNFYRTWMQFINDYKNAGGRVTTGSDAGFIYKLYGFDYIRELELLQEAGFHPLEVIRSATMNGANELYKRMDEDAPFGIIRPGKLADLVIVEENPLQNLKTLYGTGAIRVQGVNEVVRVGGVKYTIKDGIVYDAKQLLEDVRNMVDEQEAELGEKERY</sequence>
<feature type="domain" description="Amidohydrolase-related" evidence="3">
    <location>
        <begin position="386"/>
        <end position="503"/>
    </location>
</feature>
<gene>
    <name evidence="4" type="ORF">ACFSVN_08940</name>
</gene>
<dbReference type="Gene3D" id="3.20.20.140">
    <property type="entry name" value="Metal-dependent hydrolases"/>
    <property type="match status" value="1"/>
</dbReference>
<organism evidence="4 5">
    <name type="scientific">Gracilimonas halophila</name>
    <dbReference type="NCBI Taxonomy" id="1834464"/>
    <lineage>
        <taxon>Bacteria</taxon>
        <taxon>Pseudomonadati</taxon>
        <taxon>Balneolota</taxon>
        <taxon>Balneolia</taxon>
        <taxon>Balneolales</taxon>
        <taxon>Balneolaceae</taxon>
        <taxon>Gracilimonas</taxon>
    </lineage>
</organism>